<name>A0ABQ3ICS6_9BACT</name>
<dbReference type="RefSeq" id="WP_189631381.1">
    <property type="nucleotide sequence ID" value="NZ_BNAG01000004.1"/>
</dbReference>
<feature type="domain" description="Cupin type-2" evidence="1">
    <location>
        <begin position="38"/>
        <end position="93"/>
    </location>
</feature>
<dbReference type="InterPro" id="IPR011051">
    <property type="entry name" value="RmlC_Cupin_sf"/>
</dbReference>
<proteinExistence type="predicted"/>
<dbReference type="GO" id="GO:0016853">
    <property type="term" value="F:isomerase activity"/>
    <property type="evidence" value="ECO:0007669"/>
    <property type="project" value="UniProtKB-KW"/>
</dbReference>
<evidence type="ECO:0000313" key="3">
    <source>
        <dbReference type="Proteomes" id="UP000658258"/>
    </source>
</evidence>
<dbReference type="Proteomes" id="UP000658258">
    <property type="component" value="Unassembled WGS sequence"/>
</dbReference>
<dbReference type="Gene3D" id="2.60.120.10">
    <property type="entry name" value="Jelly Rolls"/>
    <property type="match status" value="1"/>
</dbReference>
<dbReference type="InterPro" id="IPR013096">
    <property type="entry name" value="Cupin_2"/>
</dbReference>
<accession>A0ABQ3ICS6</accession>
<keyword evidence="2" id="KW-0413">Isomerase</keyword>
<dbReference type="InterPro" id="IPR014710">
    <property type="entry name" value="RmlC-like_jellyroll"/>
</dbReference>
<evidence type="ECO:0000259" key="1">
    <source>
        <dbReference type="Pfam" id="PF07883"/>
    </source>
</evidence>
<dbReference type="PANTHER" id="PTHR36114">
    <property type="entry name" value="16.7 KDA PROTEIN IN WHIE LOCUS"/>
    <property type="match status" value="1"/>
</dbReference>
<dbReference type="Pfam" id="PF07883">
    <property type="entry name" value="Cupin_2"/>
    <property type="match status" value="1"/>
</dbReference>
<protein>
    <submittedName>
        <fullName evidence="2">Mannose-6-phosphate isomerase</fullName>
    </submittedName>
</protein>
<dbReference type="CDD" id="cd02226">
    <property type="entry name" value="cupin_YdbB-like"/>
    <property type="match status" value="1"/>
</dbReference>
<evidence type="ECO:0000313" key="2">
    <source>
        <dbReference type="EMBL" id="GHE73633.1"/>
    </source>
</evidence>
<gene>
    <name evidence="2" type="ORF">GCM10011340_32920</name>
</gene>
<dbReference type="EMBL" id="BNAG01000004">
    <property type="protein sequence ID" value="GHE73633.1"/>
    <property type="molecule type" value="Genomic_DNA"/>
</dbReference>
<dbReference type="SUPFAM" id="SSF51182">
    <property type="entry name" value="RmlC-like cupins"/>
    <property type="match status" value="1"/>
</dbReference>
<dbReference type="InterPro" id="IPR052044">
    <property type="entry name" value="PKS_Associated_Protein"/>
</dbReference>
<dbReference type="PANTHER" id="PTHR36114:SF1">
    <property type="entry name" value="16.7 KDA PROTEIN IN WHIE LOCUS"/>
    <property type="match status" value="1"/>
</dbReference>
<organism evidence="2 3">
    <name type="scientific">Roseivirga thermotolerans</name>
    <dbReference type="NCBI Taxonomy" id="1758176"/>
    <lineage>
        <taxon>Bacteria</taxon>
        <taxon>Pseudomonadati</taxon>
        <taxon>Bacteroidota</taxon>
        <taxon>Cytophagia</taxon>
        <taxon>Cytophagales</taxon>
        <taxon>Roseivirgaceae</taxon>
        <taxon>Roseivirga</taxon>
    </lineage>
</organism>
<sequence>MISKNIEEKFRLITDYWKPGIVAELNGQLVKLAKLKGAFVWHSHAHEDELFYVHKGTLYMEFRDKTEVVHPGEIIVVPKGVEHNPYTRDDEEVWVMLFEPAATLHTGEVTHEKTDNNQQWI</sequence>
<comment type="caution">
    <text evidence="2">The sequence shown here is derived from an EMBL/GenBank/DDBJ whole genome shotgun (WGS) entry which is preliminary data.</text>
</comment>
<keyword evidence="3" id="KW-1185">Reference proteome</keyword>
<reference evidence="3" key="1">
    <citation type="journal article" date="2019" name="Int. J. Syst. Evol. Microbiol.">
        <title>The Global Catalogue of Microorganisms (GCM) 10K type strain sequencing project: providing services to taxonomists for standard genome sequencing and annotation.</title>
        <authorList>
            <consortium name="The Broad Institute Genomics Platform"/>
            <consortium name="The Broad Institute Genome Sequencing Center for Infectious Disease"/>
            <person name="Wu L."/>
            <person name="Ma J."/>
        </authorList>
    </citation>
    <scope>NUCLEOTIDE SEQUENCE [LARGE SCALE GENOMIC DNA]</scope>
    <source>
        <strain evidence="3">CGMCC 1.15111</strain>
    </source>
</reference>